<dbReference type="PANTHER" id="PTHR47691:SF3">
    <property type="entry name" value="HTH-TYPE TRANSCRIPTIONAL REGULATOR RV0890C-RELATED"/>
    <property type="match status" value="1"/>
</dbReference>
<evidence type="ECO:0000259" key="5">
    <source>
        <dbReference type="SMART" id="SM01043"/>
    </source>
</evidence>
<keyword evidence="2" id="KW-0238">DNA-binding</keyword>
<dbReference type="InterPro" id="IPR058852">
    <property type="entry name" value="HTH_77"/>
</dbReference>
<dbReference type="GO" id="GO:0006355">
    <property type="term" value="P:regulation of DNA-templated transcription"/>
    <property type="evidence" value="ECO:0007669"/>
    <property type="project" value="InterPro"/>
</dbReference>
<keyword evidence="7" id="KW-1185">Reference proteome</keyword>
<comment type="similarity">
    <text evidence="1">Belongs to the AfsR/DnrI/RedD regulatory family.</text>
</comment>
<dbReference type="Pfam" id="PF13401">
    <property type="entry name" value="AAA_22"/>
    <property type="match status" value="1"/>
</dbReference>
<dbReference type="EMBL" id="SOZH01000003">
    <property type="protein sequence ID" value="TFF16859.1"/>
    <property type="molecule type" value="Genomic_DNA"/>
</dbReference>
<evidence type="ECO:0000313" key="7">
    <source>
        <dbReference type="Proteomes" id="UP000298003"/>
    </source>
</evidence>
<proteinExistence type="inferred from homology"/>
<dbReference type="InterPro" id="IPR001867">
    <property type="entry name" value="OmpR/PhoB-type_DNA-bd"/>
</dbReference>
<evidence type="ECO:0000256" key="3">
    <source>
        <dbReference type="SAM" id="MobiDB-lite"/>
    </source>
</evidence>
<evidence type="ECO:0000259" key="4">
    <source>
        <dbReference type="SMART" id="SM00862"/>
    </source>
</evidence>
<feature type="domain" description="Bacterial transcriptional activator" evidence="5">
    <location>
        <begin position="108"/>
        <end position="261"/>
    </location>
</feature>
<reference evidence="6 7" key="1">
    <citation type="submission" date="2019-03" db="EMBL/GenBank/DDBJ databases">
        <title>Cellulosimicrobium funkei JCM14302 Assembly.</title>
        <authorList>
            <person name="Dou T."/>
        </authorList>
    </citation>
    <scope>NUCLEOTIDE SEQUENCE [LARGE SCALE GENOMIC DNA]</scope>
    <source>
        <strain evidence="6 7">JCM 14302</strain>
    </source>
</reference>
<feature type="region of interest" description="Disordered" evidence="3">
    <location>
        <begin position="264"/>
        <end position="323"/>
    </location>
</feature>
<feature type="compositionally biased region" description="Low complexity" evidence="3">
    <location>
        <begin position="1143"/>
        <end position="1153"/>
    </location>
</feature>
<feature type="domain" description="OmpR/PhoB-type" evidence="4">
    <location>
        <begin position="32"/>
        <end position="104"/>
    </location>
</feature>
<dbReference type="SUPFAM" id="SSF46894">
    <property type="entry name" value="C-terminal effector domain of the bipartite response regulators"/>
    <property type="match status" value="1"/>
</dbReference>
<dbReference type="SMART" id="SM00862">
    <property type="entry name" value="Trans_reg_C"/>
    <property type="match status" value="1"/>
</dbReference>
<dbReference type="Pfam" id="PF25872">
    <property type="entry name" value="HTH_77"/>
    <property type="match status" value="1"/>
</dbReference>
<dbReference type="SUPFAM" id="SSF52540">
    <property type="entry name" value="P-loop containing nucleoside triphosphate hydrolases"/>
    <property type="match status" value="1"/>
</dbReference>
<evidence type="ECO:0000313" key="6">
    <source>
        <dbReference type="EMBL" id="TFF16859.1"/>
    </source>
</evidence>
<dbReference type="InterPro" id="IPR036388">
    <property type="entry name" value="WH-like_DNA-bd_sf"/>
</dbReference>
<dbReference type="Pfam" id="PF03704">
    <property type="entry name" value="BTAD"/>
    <property type="match status" value="1"/>
</dbReference>
<accession>A0A4Y8R705</accession>
<dbReference type="PRINTS" id="PR00364">
    <property type="entry name" value="DISEASERSIST"/>
</dbReference>
<dbReference type="AlphaFoldDB" id="A0A4Y8R705"/>
<dbReference type="InterPro" id="IPR027417">
    <property type="entry name" value="P-loop_NTPase"/>
</dbReference>
<feature type="compositionally biased region" description="Low complexity" evidence="3">
    <location>
        <begin position="302"/>
        <end position="312"/>
    </location>
</feature>
<dbReference type="Gene3D" id="1.10.10.10">
    <property type="entry name" value="Winged helix-like DNA-binding domain superfamily/Winged helix DNA-binding domain"/>
    <property type="match status" value="1"/>
</dbReference>
<dbReference type="Proteomes" id="UP000298003">
    <property type="component" value="Unassembled WGS sequence"/>
</dbReference>
<dbReference type="Gene3D" id="3.40.50.300">
    <property type="entry name" value="P-loop containing nucleotide triphosphate hydrolases"/>
    <property type="match status" value="1"/>
</dbReference>
<dbReference type="Gene3D" id="1.25.40.10">
    <property type="entry name" value="Tetratricopeptide repeat domain"/>
    <property type="match status" value="1"/>
</dbReference>
<feature type="compositionally biased region" description="Gly residues" evidence="3">
    <location>
        <begin position="291"/>
        <end position="301"/>
    </location>
</feature>
<gene>
    <name evidence="6" type="ORF">E1O70_05825</name>
</gene>
<feature type="compositionally biased region" description="Gly residues" evidence="3">
    <location>
        <begin position="1154"/>
        <end position="1168"/>
    </location>
</feature>
<dbReference type="InterPro" id="IPR016032">
    <property type="entry name" value="Sig_transdc_resp-reg_C-effctor"/>
</dbReference>
<evidence type="ECO:0000256" key="1">
    <source>
        <dbReference type="ARBA" id="ARBA00005820"/>
    </source>
</evidence>
<dbReference type="InterPro" id="IPR011990">
    <property type="entry name" value="TPR-like_helical_dom_sf"/>
</dbReference>
<organism evidence="6 7">
    <name type="scientific">Cellulosimicrobium funkei</name>
    <dbReference type="NCBI Taxonomy" id="264251"/>
    <lineage>
        <taxon>Bacteria</taxon>
        <taxon>Bacillati</taxon>
        <taxon>Actinomycetota</taxon>
        <taxon>Actinomycetes</taxon>
        <taxon>Micrococcales</taxon>
        <taxon>Promicromonosporaceae</taxon>
        <taxon>Cellulosimicrobium</taxon>
    </lineage>
</organism>
<name>A0A4Y8R705_9MICO</name>
<dbReference type="GO" id="GO:0016887">
    <property type="term" value="F:ATP hydrolysis activity"/>
    <property type="evidence" value="ECO:0007669"/>
    <property type="project" value="InterPro"/>
</dbReference>
<evidence type="ECO:0000256" key="2">
    <source>
        <dbReference type="ARBA" id="ARBA00023125"/>
    </source>
</evidence>
<dbReference type="GO" id="GO:0003677">
    <property type="term" value="F:DNA binding"/>
    <property type="evidence" value="ECO:0007669"/>
    <property type="project" value="UniProtKB-KW"/>
</dbReference>
<comment type="caution">
    <text evidence="6">The sequence shown here is derived from an EMBL/GenBank/DDBJ whole genome shotgun (WGS) entry which is preliminary data.</text>
</comment>
<sequence>MFSVVRDHEDLPAPPETIVRVLGPVRVPGPDGRAVAPRGPRAAALVVALALAGGRTLGVASLVEDLWGPDAPQDPRAALQSLVSRLRRDAAPGTVLSRSEGYALGAPSDLELARGALARARGALARAREGGRDTDGAAAVVADLRGALASWSDEEPGTGVPGPVAQALRTEAARLRAGLTAALRPAAAVAGDHATVTALASAALDEDATDEDAARDLMTSLAASGREGEALAAYARLRHALVRELGTDPAPDLQQLAANLLGRSSSAPDAVPTRVSAPVNVPVPGPPAERGGPGDGGGPRPGGESPVEPVGRTTSVRGLRAAPDALVGRDEDVDAVRDALARARLVTVLGPGGLGKTRLVQEVARRTAATGSVDLVVVVELAGVRSDDDVVVGLADGLGISPPARTGRLADRLAAPELREQVLDRVRGRAALLVLDNCEHVLDGAARWAADLLGAAPGLVVLTTSRSPLRLAAELVYPLEPLGAAAGDGPAVRLFVERAHAVRPGASLPPAVVARLCDRLDGLPLAIELAAARVRTLSVEEVERHLDERFALLRSGDRTAPDRHRTLEAVIEWSWNLLGPAEQDLLCRVAVFPDGFSAEAAQAVSDAGSRAPAWEVLDALDGLVAQSLLRVTEDDGVVRYRMLETVREFGALRLEATGTTGPAREAVQRWAARLATRCAHALVGGDQAAAATDLRREQENLVFALREAVQDERPDVVVRVFTALTGSWLLLGVEDQATGLVEVVLDSVVGWDVPPGDVQPAALALAAVAGASAFARPELTARALGRLRRLLRRPEAGPRTRALARLLTVRSQEEMEATLAGLRASDDAFVAMLAEFTTAQTAENEGRLAEARRWGERAHDRAVARGDVAARATTAMFLASCASEAGDAVDVGRWAHAARAHLRALGATATLQQLDWVEMSAAVTLGETERAERKLAALAGAVEHGPVGPDVPADVRSVVAMARAEVAALHGDDAGALELYGQAAASFDGDARWSPWYVLLVSSWLVRLAGTGAGAGPGASAARARAADVAAELREVVLAMHRARPHFVDYPVAGTAFLALGVAAVLDAGRHPGPGTGEGALLVALAERMGSRQDQPALRHESAWAQVAGAAGADAAERARTRARELSRADLARQGFALLAAADGADDPTAAGGPDDGGAGARGGAGPL</sequence>
<protein>
    <recommendedName>
        <fullName evidence="8">OmpR/PhoB-type domain-containing protein</fullName>
    </recommendedName>
</protein>
<evidence type="ECO:0008006" key="8">
    <source>
        <dbReference type="Google" id="ProtNLM"/>
    </source>
</evidence>
<dbReference type="InterPro" id="IPR005158">
    <property type="entry name" value="BTAD"/>
</dbReference>
<dbReference type="SUPFAM" id="SSF48452">
    <property type="entry name" value="TPR-like"/>
    <property type="match status" value="1"/>
</dbReference>
<dbReference type="GO" id="GO:0000160">
    <property type="term" value="P:phosphorelay signal transduction system"/>
    <property type="evidence" value="ECO:0007669"/>
    <property type="project" value="InterPro"/>
</dbReference>
<dbReference type="InterPro" id="IPR049945">
    <property type="entry name" value="AAA_22"/>
</dbReference>
<feature type="region of interest" description="Disordered" evidence="3">
    <location>
        <begin position="1143"/>
        <end position="1168"/>
    </location>
</feature>
<dbReference type="PANTHER" id="PTHR47691">
    <property type="entry name" value="REGULATOR-RELATED"/>
    <property type="match status" value="1"/>
</dbReference>
<dbReference type="SMART" id="SM01043">
    <property type="entry name" value="BTAD"/>
    <property type="match status" value="1"/>
</dbReference>